<evidence type="ECO:0000313" key="2">
    <source>
        <dbReference type="Proteomes" id="UP000249634"/>
    </source>
</evidence>
<dbReference type="InterPro" id="IPR029063">
    <property type="entry name" value="SAM-dependent_MTases_sf"/>
</dbReference>
<dbReference type="GO" id="GO:0008990">
    <property type="term" value="F:rRNA (guanine-N2-)-methyltransferase activity"/>
    <property type="evidence" value="ECO:0007669"/>
    <property type="project" value="InterPro"/>
</dbReference>
<dbReference type="AlphaFoldDB" id="A0A2X3WN01"/>
<dbReference type="PANTHER" id="PTHR36112">
    <property type="entry name" value="RIBOSOMAL RNA SMALL SUBUNIT METHYLTRANSFERASE J"/>
    <property type="match status" value="1"/>
</dbReference>
<keyword evidence="1" id="KW-0489">Methyltransferase</keyword>
<evidence type="ECO:0000313" key="1">
    <source>
        <dbReference type="EMBL" id="SQF24472.1"/>
    </source>
</evidence>
<dbReference type="PANTHER" id="PTHR36112:SF1">
    <property type="entry name" value="RIBOSOMAL RNA SMALL SUBUNIT METHYLTRANSFERASE J"/>
    <property type="match status" value="1"/>
</dbReference>
<name>A0A2X3WN01_STRTR</name>
<gene>
    <name evidence="1" type="ORF">NCTC12958_00658</name>
</gene>
<accession>A0A2X3WN01</accession>
<dbReference type="RefSeq" id="WP_111679355.1">
    <property type="nucleotide sequence ID" value="NZ_BPPS01000001.1"/>
</dbReference>
<reference evidence="1 2" key="1">
    <citation type="submission" date="2018-06" db="EMBL/GenBank/DDBJ databases">
        <authorList>
            <consortium name="Pathogen Informatics"/>
            <person name="Doyle S."/>
        </authorList>
    </citation>
    <scope>NUCLEOTIDE SEQUENCE [LARGE SCALE GENOMIC DNA]</scope>
    <source>
        <strain evidence="1 2">NCTC12958</strain>
    </source>
</reference>
<dbReference type="Gene3D" id="3.40.50.150">
    <property type="entry name" value="Vaccinia Virus protein VP39"/>
    <property type="match status" value="1"/>
</dbReference>
<dbReference type="Pfam" id="PF04445">
    <property type="entry name" value="SAM_MT"/>
    <property type="match status" value="1"/>
</dbReference>
<proteinExistence type="predicted"/>
<protein>
    <submittedName>
        <fullName evidence="1">SAM-dependent methyltransferase</fullName>
    </submittedName>
</protein>
<dbReference type="InterPro" id="IPR007536">
    <property type="entry name" value="16SrRNA_methylTrfase_J"/>
</dbReference>
<dbReference type="SUPFAM" id="SSF53335">
    <property type="entry name" value="S-adenosyl-L-methionine-dependent methyltransferases"/>
    <property type="match status" value="1"/>
</dbReference>
<sequence>MIITTSLRENESLIARAQELASELGADYQPRRKLSLSKCLERFGPFYLLYKDRLSFVNADASELTFHPDTAVLRLKAPYDALISLLGQSPKSILDTTMGLASDSLVMAAAGNQVTALESQDVIFQVVSRGLASYQTDDKQLEKAMRSIKAIKSDSLSFLKSQDDHSFDIIYADPMFSETIKESENLNAIKPLANGSRLTREWLDEAKRVGRERIIIKAHFRDSVFEELGFERQVRPNQKLHYGVMELIDTEY</sequence>
<keyword evidence="1" id="KW-0808">Transferase</keyword>
<dbReference type="EMBL" id="LS483339">
    <property type="protein sequence ID" value="SQF24472.1"/>
    <property type="molecule type" value="Genomic_DNA"/>
</dbReference>
<organism evidence="1 2">
    <name type="scientific">Streptococcus thermophilus</name>
    <dbReference type="NCBI Taxonomy" id="1308"/>
    <lineage>
        <taxon>Bacteria</taxon>
        <taxon>Bacillati</taxon>
        <taxon>Bacillota</taxon>
        <taxon>Bacilli</taxon>
        <taxon>Lactobacillales</taxon>
        <taxon>Streptococcaceae</taxon>
        <taxon>Streptococcus</taxon>
    </lineage>
</organism>
<dbReference type="Proteomes" id="UP000249634">
    <property type="component" value="Chromosome 1"/>
</dbReference>